<keyword evidence="2" id="KW-1133">Transmembrane helix</keyword>
<keyword evidence="2" id="KW-0812">Transmembrane</keyword>
<feature type="transmembrane region" description="Helical" evidence="2">
    <location>
        <begin position="15"/>
        <end position="37"/>
    </location>
</feature>
<organism evidence="3 4">
    <name type="scientific">Ascaris lumbricoides</name>
    <name type="common">Giant roundworm</name>
    <dbReference type="NCBI Taxonomy" id="6252"/>
    <lineage>
        <taxon>Eukaryota</taxon>
        <taxon>Metazoa</taxon>
        <taxon>Ecdysozoa</taxon>
        <taxon>Nematoda</taxon>
        <taxon>Chromadorea</taxon>
        <taxon>Rhabditida</taxon>
        <taxon>Spirurina</taxon>
        <taxon>Ascaridomorpha</taxon>
        <taxon>Ascaridoidea</taxon>
        <taxon>Ascarididae</taxon>
        <taxon>Ascaris</taxon>
    </lineage>
</organism>
<evidence type="ECO:0000256" key="1">
    <source>
        <dbReference type="SAM" id="MobiDB-lite"/>
    </source>
</evidence>
<proteinExistence type="predicted"/>
<protein>
    <submittedName>
        <fullName evidence="4">Neuropeptide</fullName>
    </submittedName>
</protein>
<keyword evidence="3" id="KW-1185">Reference proteome</keyword>
<evidence type="ECO:0000313" key="3">
    <source>
        <dbReference type="Proteomes" id="UP000036681"/>
    </source>
</evidence>
<evidence type="ECO:0000256" key="2">
    <source>
        <dbReference type="SAM" id="Phobius"/>
    </source>
</evidence>
<reference evidence="4" key="1">
    <citation type="submission" date="2017-02" db="UniProtKB">
        <authorList>
            <consortium name="WormBaseParasite"/>
        </authorList>
    </citation>
    <scope>IDENTIFICATION</scope>
</reference>
<name>A0A0M3ILC0_ASCLU</name>
<keyword evidence="2" id="KW-0472">Membrane</keyword>
<feature type="region of interest" description="Disordered" evidence="1">
    <location>
        <begin position="40"/>
        <end position="60"/>
    </location>
</feature>
<dbReference type="AlphaFoldDB" id="A0A0M3ILC0"/>
<dbReference type="WBParaSite" id="ALUE_0001954801-mRNA-1">
    <property type="protein sequence ID" value="ALUE_0001954801-mRNA-1"/>
    <property type="gene ID" value="ALUE_0001954801"/>
</dbReference>
<evidence type="ECO:0000313" key="4">
    <source>
        <dbReference type="WBParaSite" id="ALUE_0001954801-mRNA-1"/>
    </source>
</evidence>
<accession>A0A0M3ILC0</accession>
<dbReference type="Proteomes" id="UP000036681">
    <property type="component" value="Unplaced"/>
</dbReference>
<sequence length="136" mass="15912">MNLSPSALRKFNIAISYYLVYLLISSLFINVNAKLYASVDESDSRLQQESTSNDDKSDYTLEKKRMSMTKRWNGPTIDDIYWILRKSAKNSRLGSRVPRGDFRPSNDNSDYHPELWPLMPTLFSRFRERAYDSVID</sequence>